<proteinExistence type="inferred from homology"/>
<dbReference type="AlphaFoldDB" id="A0A2G5EZ77"/>
<evidence type="ECO:0000256" key="2">
    <source>
        <dbReference type="ARBA" id="ARBA00022618"/>
    </source>
</evidence>
<keyword evidence="2" id="KW-0132">Cell division</keyword>
<evidence type="ECO:0000256" key="5">
    <source>
        <dbReference type="RuleBase" id="RU000383"/>
    </source>
</evidence>
<keyword evidence="4" id="KW-0131">Cell cycle</keyword>
<feature type="domain" description="Cyclin-like" evidence="6">
    <location>
        <begin position="312"/>
        <end position="398"/>
    </location>
</feature>
<evidence type="ECO:0000259" key="7">
    <source>
        <dbReference type="SMART" id="SM01332"/>
    </source>
</evidence>
<dbReference type="Pfam" id="PF00134">
    <property type="entry name" value="Cyclin_N"/>
    <property type="match status" value="1"/>
</dbReference>
<feature type="domain" description="Cyclin-like" evidence="6">
    <location>
        <begin position="214"/>
        <end position="299"/>
    </location>
</feature>
<feature type="domain" description="Cyclin C-terminal" evidence="7">
    <location>
        <begin position="308"/>
        <end position="429"/>
    </location>
</feature>
<dbReference type="InterPro" id="IPR036915">
    <property type="entry name" value="Cyclin-like_sf"/>
</dbReference>
<dbReference type="OrthoDB" id="5590282at2759"/>
<dbReference type="SMART" id="SM01332">
    <property type="entry name" value="Cyclin_C"/>
    <property type="match status" value="1"/>
</dbReference>
<dbReference type="InterPro" id="IPR039361">
    <property type="entry name" value="Cyclin"/>
</dbReference>
<dbReference type="PROSITE" id="PS00292">
    <property type="entry name" value="CYCLINS"/>
    <property type="match status" value="1"/>
</dbReference>
<dbReference type="GO" id="GO:0010332">
    <property type="term" value="P:response to gamma radiation"/>
    <property type="evidence" value="ECO:0007669"/>
    <property type="project" value="UniProtKB-ARBA"/>
</dbReference>
<comment type="similarity">
    <text evidence="1">Belongs to the cyclin family. Cyclin AB subfamily.</text>
</comment>
<accession>A0A2G5EZ77</accession>
<evidence type="ECO:0000313" key="8">
    <source>
        <dbReference type="EMBL" id="PIA61029.1"/>
    </source>
</evidence>
<keyword evidence="9" id="KW-1185">Reference proteome</keyword>
<reference evidence="8 9" key="1">
    <citation type="submission" date="2017-09" db="EMBL/GenBank/DDBJ databases">
        <title>WGS assembly of Aquilegia coerulea Goldsmith.</title>
        <authorList>
            <person name="Hodges S."/>
            <person name="Kramer E."/>
            <person name="Nordborg M."/>
            <person name="Tomkins J."/>
            <person name="Borevitz J."/>
            <person name="Derieg N."/>
            <person name="Yan J."/>
            <person name="Mihaltcheva S."/>
            <person name="Hayes R.D."/>
            <person name="Rokhsar D."/>
        </authorList>
    </citation>
    <scope>NUCLEOTIDE SEQUENCE [LARGE SCALE GENOMIC DNA]</scope>
    <source>
        <strain evidence="9">cv. Goldsmith</strain>
    </source>
</reference>
<dbReference type="SMART" id="SM00385">
    <property type="entry name" value="CYCLIN"/>
    <property type="match status" value="2"/>
</dbReference>
<sequence>MAAVETRGSPSPFKHFRFSTCVPVKKQAQKMISKPTSLLNQNRRNRGVEEINQQALVDVSNRTPDFAATTTTAQEDYPGKRFCAQVVYAEDLVVEIDGISNVTQVFKTPVSPETIFKVDYGHQVEEGKQADIRKQNKRSWSFLGKVKSLLRPTKTKFASKDIDAADSNNVLGEVGYVEDIYQCYKLLENSTLAKPGYMDEQQEMDEKMRASLVDWLIDVQFEFKLVPETLYLTIHIVDRYLSTNSASPWLLKLLGLSAMLIASKYEQQDMIHDIDDFVSLADYVYSQEEIVEMEKLILKKIDWRLTDPTPYVFLVRYIKAAAAVSDMEKMEDMAFFLAELGLIHYELVVRYSPSMLAASSVYAARCTLKIIPFWNETLMQHTGYSESQILDCARRLVHFHSMAEENNLWGICTKYSDTSRGAVALLPPAEILSA</sequence>
<dbReference type="SUPFAM" id="SSF47954">
    <property type="entry name" value="Cyclin-like"/>
    <property type="match status" value="2"/>
</dbReference>
<dbReference type="Pfam" id="PF02984">
    <property type="entry name" value="Cyclin_C"/>
    <property type="match status" value="1"/>
</dbReference>
<dbReference type="InParanoid" id="A0A2G5EZ77"/>
<dbReference type="InterPro" id="IPR006671">
    <property type="entry name" value="Cyclin_N"/>
</dbReference>
<dbReference type="EMBL" id="KZ305020">
    <property type="protein sequence ID" value="PIA61029.1"/>
    <property type="molecule type" value="Genomic_DNA"/>
</dbReference>
<dbReference type="PANTHER" id="PTHR10177">
    <property type="entry name" value="CYCLINS"/>
    <property type="match status" value="1"/>
</dbReference>
<evidence type="ECO:0000313" key="9">
    <source>
        <dbReference type="Proteomes" id="UP000230069"/>
    </source>
</evidence>
<evidence type="ECO:0000259" key="6">
    <source>
        <dbReference type="SMART" id="SM00385"/>
    </source>
</evidence>
<dbReference type="InterPro" id="IPR013763">
    <property type="entry name" value="Cyclin-like_dom"/>
</dbReference>
<organism evidence="8 9">
    <name type="scientific">Aquilegia coerulea</name>
    <name type="common">Rocky mountain columbine</name>
    <dbReference type="NCBI Taxonomy" id="218851"/>
    <lineage>
        <taxon>Eukaryota</taxon>
        <taxon>Viridiplantae</taxon>
        <taxon>Streptophyta</taxon>
        <taxon>Embryophyta</taxon>
        <taxon>Tracheophyta</taxon>
        <taxon>Spermatophyta</taxon>
        <taxon>Magnoliopsida</taxon>
        <taxon>Ranunculales</taxon>
        <taxon>Ranunculaceae</taxon>
        <taxon>Thalictroideae</taxon>
        <taxon>Aquilegia</taxon>
    </lineage>
</organism>
<gene>
    <name evidence="8" type="ORF">AQUCO_00300511v1</name>
</gene>
<dbReference type="Gene3D" id="1.10.472.10">
    <property type="entry name" value="Cyclin-like"/>
    <property type="match status" value="2"/>
</dbReference>
<protein>
    <submittedName>
        <fullName evidence="8">Uncharacterized protein</fullName>
    </submittedName>
</protein>
<dbReference type="Proteomes" id="UP000230069">
    <property type="component" value="Unassembled WGS sequence"/>
</dbReference>
<dbReference type="FunFam" id="1.10.472.10:FF:000032">
    <property type="entry name" value="G2/mitotic-specific cyclin-1"/>
    <property type="match status" value="1"/>
</dbReference>
<dbReference type="InterPro" id="IPR048258">
    <property type="entry name" value="Cyclins_cyclin-box"/>
</dbReference>
<dbReference type="GO" id="GO:0051301">
    <property type="term" value="P:cell division"/>
    <property type="evidence" value="ECO:0007669"/>
    <property type="project" value="UniProtKB-KW"/>
</dbReference>
<name>A0A2G5EZ77_AQUCA</name>
<evidence type="ECO:0000256" key="1">
    <source>
        <dbReference type="ARBA" id="ARBA00006955"/>
    </source>
</evidence>
<keyword evidence="3 5" id="KW-0195">Cyclin</keyword>
<evidence type="ECO:0000256" key="3">
    <source>
        <dbReference type="ARBA" id="ARBA00023127"/>
    </source>
</evidence>
<dbReference type="STRING" id="218851.A0A2G5EZ77"/>
<evidence type="ECO:0000256" key="4">
    <source>
        <dbReference type="ARBA" id="ARBA00023306"/>
    </source>
</evidence>
<dbReference type="InterPro" id="IPR004367">
    <property type="entry name" value="Cyclin_C-dom"/>
</dbReference>